<dbReference type="EMBL" id="LUKE01000001">
    <property type="protein sequence ID" value="KYG66214.1"/>
    <property type="molecule type" value="Genomic_DNA"/>
</dbReference>
<evidence type="ECO:0000256" key="1">
    <source>
        <dbReference type="SAM" id="Coils"/>
    </source>
</evidence>
<proteinExistence type="predicted"/>
<evidence type="ECO:0000313" key="5">
    <source>
        <dbReference type="Proteomes" id="UP000075320"/>
    </source>
</evidence>
<dbReference type="RefSeq" id="WP_061833780.1">
    <property type="nucleotide sequence ID" value="NZ_LUKE01000001.1"/>
</dbReference>
<dbReference type="PANTHER" id="PTHR33371">
    <property type="entry name" value="INTERMEMBRANE PHOSPHOLIPID TRANSPORT SYSTEM BINDING PROTEIN MLAD-RELATED"/>
    <property type="match status" value="1"/>
</dbReference>
<keyword evidence="5" id="KW-1185">Reference proteome</keyword>
<evidence type="ECO:0000256" key="2">
    <source>
        <dbReference type="SAM" id="Phobius"/>
    </source>
</evidence>
<feature type="transmembrane region" description="Helical" evidence="2">
    <location>
        <begin position="12"/>
        <end position="31"/>
    </location>
</feature>
<evidence type="ECO:0000259" key="3">
    <source>
        <dbReference type="Pfam" id="PF02470"/>
    </source>
</evidence>
<dbReference type="InterPro" id="IPR052336">
    <property type="entry name" value="MlaD_Phospholipid_Transporter"/>
</dbReference>
<sequence>MESQSSTQIKVGIFLSVGIIFILGSIFFLGADKALFTNYIRIHAHFDQVQGLSEGSVVSLSGINVGNVEKITFLPEVNALDVKMKVNENFRARIRKGSQVEIRTQGALGDKFVFIIPGDPKAEMVDQGDVLEVARATDLIGVISERGGETGKIFDIINDLHKMTSAMTANNRMERLMANLEKASNSLNAAGTQADKMITQINSNGGGEKLAKSIDRMNSIMTKIDKGEGSLGALINDPSIHNQLKNMLGGSTRKNNVKSLLRTSIEKEEK</sequence>
<dbReference type="InterPro" id="IPR003399">
    <property type="entry name" value="Mce/MlaD"/>
</dbReference>
<dbReference type="PANTHER" id="PTHR33371:SF4">
    <property type="entry name" value="INTERMEMBRANE PHOSPHOLIPID TRANSPORT SYSTEM BINDING PROTEIN MLAD"/>
    <property type="match status" value="1"/>
</dbReference>
<name>A0A150WPG7_BDEBC</name>
<reference evidence="4 5" key="1">
    <citation type="submission" date="2016-03" db="EMBL/GenBank/DDBJ databases">
        <authorList>
            <person name="Ploux O."/>
        </authorList>
    </citation>
    <scope>NUCLEOTIDE SEQUENCE [LARGE SCALE GENOMIC DNA]</scope>
    <source>
        <strain evidence="4 5">R0</strain>
    </source>
</reference>
<protein>
    <submittedName>
        <fullName evidence="4">ABC transporter substrate-binding protein</fullName>
    </submittedName>
</protein>
<keyword evidence="2" id="KW-0812">Transmembrane</keyword>
<accession>A0A150WPG7</accession>
<gene>
    <name evidence="4" type="ORF">AZI86_03900</name>
</gene>
<feature type="domain" description="Mce/MlaD" evidence="3">
    <location>
        <begin position="39"/>
        <end position="118"/>
    </location>
</feature>
<dbReference type="OrthoDB" id="5291150at2"/>
<keyword evidence="2" id="KW-1133">Transmembrane helix</keyword>
<keyword evidence="1" id="KW-0175">Coiled coil</keyword>
<evidence type="ECO:0000313" key="4">
    <source>
        <dbReference type="EMBL" id="KYG66214.1"/>
    </source>
</evidence>
<dbReference type="Pfam" id="PF02470">
    <property type="entry name" value="MlaD"/>
    <property type="match status" value="1"/>
</dbReference>
<keyword evidence="2" id="KW-0472">Membrane</keyword>
<comment type="caution">
    <text evidence="4">The sequence shown here is derived from an EMBL/GenBank/DDBJ whole genome shotgun (WGS) entry which is preliminary data.</text>
</comment>
<dbReference type="Proteomes" id="UP000075320">
    <property type="component" value="Unassembled WGS sequence"/>
</dbReference>
<feature type="coiled-coil region" evidence="1">
    <location>
        <begin position="163"/>
        <end position="193"/>
    </location>
</feature>
<organism evidence="4 5">
    <name type="scientific">Bdellovibrio bacteriovorus</name>
    <dbReference type="NCBI Taxonomy" id="959"/>
    <lineage>
        <taxon>Bacteria</taxon>
        <taxon>Pseudomonadati</taxon>
        <taxon>Bdellovibrionota</taxon>
        <taxon>Bdellovibrionia</taxon>
        <taxon>Bdellovibrionales</taxon>
        <taxon>Pseudobdellovibrionaceae</taxon>
        <taxon>Bdellovibrio</taxon>
    </lineage>
</organism>
<dbReference type="AlphaFoldDB" id="A0A150WPG7"/>